<dbReference type="VEuPathDB" id="FungiDB:JI435_154710"/>
<evidence type="ECO:0000313" key="1">
    <source>
        <dbReference type="EMBL" id="EAT77136.2"/>
    </source>
</evidence>
<dbReference type="KEGG" id="pno:SNOG_15471"/>
<dbReference type="HOGENOM" id="CLU_122014_0_0_1"/>
<sequence length="207" mass="23204">MHSLLYIASYLPLSQKQGLLASPGVVNPSPNDQIVDPCSLAESPSVNASVQLGSWVECQINGFYPFPANEHWQEGHASSFSKDLRFTFNETRYDFDGSLRLYKTFNASLAKAFVPFKHGFINTLGVPNSNGDRGGFVYMIGWAGGYQTLAQREMYFTNAAFAVVKEEKGQRKIVEFRESSNIPNHAPLPEQTAWDCHFPKEKMELKV</sequence>
<proteinExistence type="predicted"/>
<name>Q0TYC5_PHANO</name>
<dbReference type="InParanoid" id="Q0TYC5"/>
<gene>
    <name evidence="1" type="ORF">SNOG_15471</name>
</gene>
<dbReference type="EMBL" id="CH445362">
    <property type="protein sequence ID" value="EAT77136.2"/>
    <property type="molecule type" value="Genomic_DNA"/>
</dbReference>
<evidence type="ECO:0000313" key="2">
    <source>
        <dbReference type="Proteomes" id="UP000001055"/>
    </source>
</evidence>
<dbReference type="AlphaFoldDB" id="Q0TYC5"/>
<dbReference type="RefSeq" id="XP_001805618.1">
    <property type="nucleotide sequence ID" value="XM_001805566.1"/>
</dbReference>
<organism evidence="1 2">
    <name type="scientific">Phaeosphaeria nodorum (strain SN15 / ATCC MYA-4574 / FGSC 10173)</name>
    <name type="common">Glume blotch fungus</name>
    <name type="synonym">Parastagonospora nodorum</name>
    <dbReference type="NCBI Taxonomy" id="321614"/>
    <lineage>
        <taxon>Eukaryota</taxon>
        <taxon>Fungi</taxon>
        <taxon>Dikarya</taxon>
        <taxon>Ascomycota</taxon>
        <taxon>Pezizomycotina</taxon>
        <taxon>Dothideomycetes</taxon>
        <taxon>Pleosporomycetidae</taxon>
        <taxon>Pleosporales</taxon>
        <taxon>Pleosporineae</taxon>
        <taxon>Phaeosphaeriaceae</taxon>
        <taxon>Parastagonospora</taxon>
    </lineage>
</organism>
<dbReference type="Proteomes" id="UP000001055">
    <property type="component" value="Unassembled WGS sequence"/>
</dbReference>
<dbReference type="GeneID" id="5982547"/>
<protein>
    <submittedName>
        <fullName evidence="1">Uncharacterized protein</fullName>
    </submittedName>
</protein>
<reference evidence="2" key="1">
    <citation type="journal article" date="2007" name="Plant Cell">
        <title>Dothideomycete-plant interactions illuminated by genome sequencing and EST analysis of the wheat pathogen Stagonospora nodorum.</title>
        <authorList>
            <person name="Hane J.K."/>
            <person name="Lowe R.G."/>
            <person name="Solomon P.S."/>
            <person name="Tan K.C."/>
            <person name="Schoch C.L."/>
            <person name="Spatafora J.W."/>
            <person name="Crous P.W."/>
            <person name="Kodira C."/>
            <person name="Birren B.W."/>
            <person name="Galagan J.E."/>
            <person name="Torriani S.F."/>
            <person name="McDonald B.A."/>
            <person name="Oliver R.P."/>
        </authorList>
    </citation>
    <scope>NUCLEOTIDE SEQUENCE [LARGE SCALE GENOMIC DNA]</scope>
    <source>
        <strain evidence="2">SN15 / ATCC MYA-4574 / FGSC 10173</strain>
    </source>
</reference>
<accession>Q0TYC5</accession>
<dbReference type="eggNOG" id="ENOG502SPFH">
    <property type="taxonomic scope" value="Eukaryota"/>
</dbReference>